<evidence type="ECO:0000256" key="5">
    <source>
        <dbReference type="ARBA" id="ARBA00022475"/>
    </source>
</evidence>
<dbReference type="eggNOG" id="COG0489">
    <property type="taxonomic scope" value="Bacteria"/>
</dbReference>
<comment type="catalytic activity">
    <reaction evidence="15">
        <text>L-tyrosyl-[protein] + ATP = O-phospho-L-tyrosyl-[protein] + ADP + H(+)</text>
        <dbReference type="Rhea" id="RHEA:10596"/>
        <dbReference type="Rhea" id="RHEA-COMP:10136"/>
        <dbReference type="Rhea" id="RHEA-COMP:20101"/>
        <dbReference type="ChEBI" id="CHEBI:15378"/>
        <dbReference type="ChEBI" id="CHEBI:30616"/>
        <dbReference type="ChEBI" id="CHEBI:46858"/>
        <dbReference type="ChEBI" id="CHEBI:61978"/>
        <dbReference type="ChEBI" id="CHEBI:456216"/>
        <dbReference type="EC" id="2.7.10.2"/>
    </reaction>
</comment>
<feature type="domain" description="Polysaccharide chain length determinant N-terminal" evidence="17">
    <location>
        <begin position="19"/>
        <end position="107"/>
    </location>
</feature>
<evidence type="ECO:0000256" key="10">
    <source>
        <dbReference type="ARBA" id="ARBA00022777"/>
    </source>
</evidence>
<comment type="similarity">
    <text evidence="3">Belongs to the etk/wzc family.</text>
</comment>
<dbReference type="InterPro" id="IPR050445">
    <property type="entry name" value="Bact_polysacc_biosynth/exp"/>
</dbReference>
<comment type="subcellular location">
    <subcellularLocation>
        <location evidence="1">Cell inner membrane</location>
        <topology evidence="1">Multi-pass membrane protein</topology>
    </subcellularLocation>
</comment>
<dbReference type="eggNOG" id="COG3206">
    <property type="taxonomic scope" value="Bacteria"/>
</dbReference>
<evidence type="ECO:0000256" key="7">
    <source>
        <dbReference type="ARBA" id="ARBA00022679"/>
    </source>
</evidence>
<evidence type="ECO:0000256" key="15">
    <source>
        <dbReference type="ARBA" id="ARBA00051245"/>
    </source>
</evidence>
<evidence type="ECO:0000256" key="9">
    <source>
        <dbReference type="ARBA" id="ARBA00022741"/>
    </source>
</evidence>
<sequence>MELLDSTPLKSGKKINIKKELNRYLKNWYWILLSMLVFYTAAKVYLRYTTPQYLSKTTIQFPETKGKGSAALSDLQTLGVGVHGNEELQSEATAILSKPILARVVDSLNLNVSFYALGKIKELEMYPQAPYSGKVLEFKDKKFVSATYIITPANGNAFTLSEGPLLAGKSQFQFGEVIELPFGTVVLSRKTGIDTSPVKVVFRSTSSWVSTLESWVNVSLPENKGLLMDITIKGAIPEKSENILNEITKQYNIEGVQDRNQEAQNTQDFINRRLDIITQDLSGIEGEKESFKKQNKITDLEAQANMALANSNENTKQILQYATKLDMVNSIFNSSSTEKLLPSNIGLSTVTEEYISKYNDLLLTRNKTLKQATQLNPSVIQMNKDISELRGLIRQNLQESKYTLQDQIAQINGQLNADRSKINNYPTQEKVFRSIERQQNLKEQLYLYLLQKREENAITLAVDAPKAKILNPAYTLGIVEPNQKQMITGALALGFLLPVLWLFGKYTLDTKVHTKEEIQSRIPNAAVIAEIPVKNGEETLIETSDFSVFAESFRILTSNLKFIIKPKQEVRKGNVILITSSIKGEGKTTIAMNTALTLAGASKVLIIGADIRNPQLHRFVKGQKPGLTDYLISNDHSPEKFIIPSGLHHNLDVLFSGAIAPNPNDLLDMPKFDAMIQQLKNQYQYIILDSAPVMLVSDTLHLMGSADVILYIVKSDYTENDMLDFAEEFQRTHDAKNMSFILNNVQPQNTRYGNKYGYGYYSYNEKKKGIKKMFDGKA</sequence>
<keyword evidence="10" id="KW-0418">Kinase</keyword>
<keyword evidence="7" id="KW-0808">Transferase</keyword>
<evidence type="ECO:0000256" key="3">
    <source>
        <dbReference type="ARBA" id="ARBA00008883"/>
    </source>
</evidence>
<keyword evidence="5" id="KW-1003">Cell membrane</keyword>
<evidence type="ECO:0000256" key="16">
    <source>
        <dbReference type="SAM" id="Phobius"/>
    </source>
</evidence>
<name>A0A085BL93_9FLAO</name>
<evidence type="ECO:0000256" key="4">
    <source>
        <dbReference type="ARBA" id="ARBA00011903"/>
    </source>
</evidence>
<dbReference type="CDD" id="cd05387">
    <property type="entry name" value="BY-kinase"/>
    <property type="match status" value="1"/>
</dbReference>
<keyword evidence="6" id="KW-0997">Cell inner membrane</keyword>
<dbReference type="PANTHER" id="PTHR32309:SF13">
    <property type="entry name" value="FERRIC ENTEROBACTIN TRANSPORT PROTEIN FEPE"/>
    <property type="match status" value="1"/>
</dbReference>
<evidence type="ECO:0000256" key="1">
    <source>
        <dbReference type="ARBA" id="ARBA00004429"/>
    </source>
</evidence>
<evidence type="ECO:0000256" key="12">
    <source>
        <dbReference type="ARBA" id="ARBA00022989"/>
    </source>
</evidence>
<dbReference type="GO" id="GO:0005886">
    <property type="term" value="C:plasma membrane"/>
    <property type="evidence" value="ECO:0007669"/>
    <property type="project" value="UniProtKB-SubCell"/>
</dbReference>
<evidence type="ECO:0000313" key="19">
    <source>
        <dbReference type="EMBL" id="KFC23238.1"/>
    </source>
</evidence>
<evidence type="ECO:0000256" key="14">
    <source>
        <dbReference type="ARBA" id="ARBA00023137"/>
    </source>
</evidence>
<evidence type="ECO:0000256" key="13">
    <source>
        <dbReference type="ARBA" id="ARBA00023136"/>
    </source>
</evidence>
<dbReference type="Pfam" id="PF02706">
    <property type="entry name" value="Wzz"/>
    <property type="match status" value="1"/>
</dbReference>
<organism evidence="19 20">
    <name type="scientific">Epilithonimonas lactis</name>
    <dbReference type="NCBI Taxonomy" id="421072"/>
    <lineage>
        <taxon>Bacteria</taxon>
        <taxon>Pseudomonadati</taxon>
        <taxon>Bacteroidota</taxon>
        <taxon>Flavobacteriia</taxon>
        <taxon>Flavobacteriales</taxon>
        <taxon>Weeksellaceae</taxon>
        <taxon>Chryseobacterium group</taxon>
        <taxon>Epilithonimonas</taxon>
    </lineage>
</organism>
<dbReference type="AlphaFoldDB" id="A0A085BL93"/>
<evidence type="ECO:0000256" key="6">
    <source>
        <dbReference type="ARBA" id="ARBA00022519"/>
    </source>
</evidence>
<keyword evidence="11" id="KW-0067">ATP-binding</keyword>
<dbReference type="InterPro" id="IPR005702">
    <property type="entry name" value="Wzc-like_C"/>
</dbReference>
<accession>A0A085BL93</accession>
<dbReference type="RefSeq" id="WP_034972989.1">
    <property type="nucleotide sequence ID" value="NZ_FOFI01000002.1"/>
</dbReference>
<evidence type="ECO:0000256" key="8">
    <source>
        <dbReference type="ARBA" id="ARBA00022692"/>
    </source>
</evidence>
<feature type="domain" description="AAA" evidence="18">
    <location>
        <begin position="575"/>
        <end position="738"/>
    </location>
</feature>
<dbReference type="NCBIfam" id="TIGR01007">
    <property type="entry name" value="eps_fam"/>
    <property type="match status" value="1"/>
</dbReference>
<comment type="caution">
    <text evidence="19">The sequence shown here is derived from an EMBL/GenBank/DDBJ whole genome shotgun (WGS) entry which is preliminary data.</text>
</comment>
<dbReference type="EMBL" id="JPLY01000001">
    <property type="protein sequence ID" value="KFC23238.1"/>
    <property type="molecule type" value="Genomic_DNA"/>
</dbReference>
<keyword evidence="13 16" id="KW-0472">Membrane</keyword>
<dbReference type="OrthoDB" id="9794577at2"/>
<dbReference type="Gene3D" id="3.40.50.300">
    <property type="entry name" value="P-loop containing nucleotide triphosphate hydrolases"/>
    <property type="match status" value="1"/>
</dbReference>
<evidence type="ECO:0000313" key="20">
    <source>
        <dbReference type="Proteomes" id="UP000028623"/>
    </source>
</evidence>
<keyword evidence="12 16" id="KW-1133">Transmembrane helix</keyword>
<keyword evidence="14" id="KW-0829">Tyrosine-protein kinase</keyword>
<dbReference type="Proteomes" id="UP000028623">
    <property type="component" value="Unassembled WGS sequence"/>
</dbReference>
<evidence type="ECO:0000256" key="2">
    <source>
        <dbReference type="ARBA" id="ARBA00007316"/>
    </source>
</evidence>
<keyword evidence="20" id="KW-1185">Reference proteome</keyword>
<evidence type="ECO:0000259" key="17">
    <source>
        <dbReference type="Pfam" id="PF02706"/>
    </source>
</evidence>
<dbReference type="InterPro" id="IPR003856">
    <property type="entry name" value="LPS_length_determ_N"/>
</dbReference>
<dbReference type="GO" id="GO:0005524">
    <property type="term" value="F:ATP binding"/>
    <property type="evidence" value="ECO:0007669"/>
    <property type="project" value="UniProtKB-KW"/>
</dbReference>
<dbReference type="EC" id="2.7.10.2" evidence="4"/>
<dbReference type="GO" id="GO:0004715">
    <property type="term" value="F:non-membrane spanning protein tyrosine kinase activity"/>
    <property type="evidence" value="ECO:0007669"/>
    <property type="project" value="UniProtKB-EC"/>
</dbReference>
<keyword evidence="9" id="KW-0547">Nucleotide-binding</keyword>
<keyword evidence="8 16" id="KW-0812">Transmembrane</keyword>
<dbReference type="SUPFAM" id="SSF52540">
    <property type="entry name" value="P-loop containing nucleoside triphosphate hydrolases"/>
    <property type="match status" value="1"/>
</dbReference>
<reference evidence="19 20" key="1">
    <citation type="submission" date="2014-07" db="EMBL/GenBank/DDBJ databases">
        <title>Epilithonimonas lactis LMG 22401 Genome.</title>
        <authorList>
            <person name="Pipes S.E."/>
            <person name="Stropko S.J."/>
        </authorList>
    </citation>
    <scope>NUCLEOTIDE SEQUENCE [LARGE SCALE GENOMIC DNA]</scope>
    <source>
        <strain evidence="19 20">LMG 24401</strain>
    </source>
</reference>
<comment type="similarity">
    <text evidence="2">Belongs to the CpsD/CapB family.</text>
</comment>
<dbReference type="STRING" id="421072.SAMN04488097_1196"/>
<protein>
    <recommendedName>
        <fullName evidence="4">non-specific protein-tyrosine kinase</fullName>
        <ecNumber evidence="4">2.7.10.2</ecNumber>
    </recommendedName>
</protein>
<dbReference type="InterPro" id="IPR025669">
    <property type="entry name" value="AAA_dom"/>
</dbReference>
<feature type="transmembrane region" description="Helical" evidence="16">
    <location>
        <begin position="28"/>
        <end position="46"/>
    </location>
</feature>
<dbReference type="PANTHER" id="PTHR32309">
    <property type="entry name" value="TYROSINE-PROTEIN KINASE"/>
    <property type="match status" value="1"/>
</dbReference>
<evidence type="ECO:0000256" key="11">
    <source>
        <dbReference type="ARBA" id="ARBA00022840"/>
    </source>
</evidence>
<evidence type="ECO:0000259" key="18">
    <source>
        <dbReference type="Pfam" id="PF13614"/>
    </source>
</evidence>
<gene>
    <name evidence="19" type="ORF">IO89_01200</name>
</gene>
<dbReference type="Pfam" id="PF13614">
    <property type="entry name" value="AAA_31"/>
    <property type="match status" value="1"/>
</dbReference>
<proteinExistence type="inferred from homology"/>
<dbReference type="InterPro" id="IPR027417">
    <property type="entry name" value="P-loop_NTPase"/>
</dbReference>